<comment type="similarity">
    <text evidence="1">Belongs to the prokaryotic/mitochondrial release factor family.</text>
</comment>
<evidence type="ECO:0000313" key="4">
    <source>
        <dbReference type="EMBL" id="CAB4747782.1"/>
    </source>
</evidence>
<dbReference type="PANTHER" id="PTHR47814:SF1">
    <property type="entry name" value="PEPTIDYL-TRNA HYDROLASE ARFB"/>
    <property type="match status" value="1"/>
</dbReference>
<feature type="domain" description="Prokaryotic-type class I peptide chain release factors" evidence="3">
    <location>
        <begin position="11"/>
        <end position="135"/>
    </location>
</feature>
<dbReference type="GO" id="GO:0003747">
    <property type="term" value="F:translation release factor activity"/>
    <property type="evidence" value="ECO:0007669"/>
    <property type="project" value="InterPro"/>
</dbReference>
<sequence>MGDEIMVRGSVMIPRSELTWRFSRSSGPGGQGVNTTDSRVQLTFDIANSPSIPEHLRTRALQRLGHRLIGGCLVITASESRAQLQNRRLAELRLAQVLDQAFAPAPRARRPTKPTKGSTDRRIKEKKGRGVTKRLRGSAGADSD</sequence>
<dbReference type="GO" id="GO:0072344">
    <property type="term" value="P:rescue of stalled ribosome"/>
    <property type="evidence" value="ECO:0007669"/>
    <property type="project" value="TreeGrafter"/>
</dbReference>
<dbReference type="AlphaFoldDB" id="A0A6J6TK53"/>
<feature type="compositionally biased region" description="Basic residues" evidence="2">
    <location>
        <begin position="124"/>
        <end position="136"/>
    </location>
</feature>
<evidence type="ECO:0000259" key="3">
    <source>
        <dbReference type="Pfam" id="PF00472"/>
    </source>
</evidence>
<protein>
    <submittedName>
        <fullName evidence="4">Unannotated protein</fullName>
    </submittedName>
</protein>
<proteinExistence type="inferred from homology"/>
<name>A0A6J6TK53_9ZZZZ</name>
<dbReference type="Gene3D" id="3.30.160.20">
    <property type="match status" value="1"/>
</dbReference>
<dbReference type="EMBL" id="CAEZYZ010000096">
    <property type="protein sequence ID" value="CAB4747782.1"/>
    <property type="molecule type" value="Genomic_DNA"/>
</dbReference>
<dbReference type="SUPFAM" id="SSF75620">
    <property type="entry name" value="Release factor"/>
    <property type="match status" value="1"/>
</dbReference>
<organism evidence="4">
    <name type="scientific">freshwater metagenome</name>
    <dbReference type="NCBI Taxonomy" id="449393"/>
    <lineage>
        <taxon>unclassified sequences</taxon>
        <taxon>metagenomes</taxon>
        <taxon>ecological metagenomes</taxon>
    </lineage>
</organism>
<dbReference type="PANTHER" id="PTHR47814">
    <property type="entry name" value="PEPTIDYL-TRNA HYDROLASE ARFB"/>
    <property type="match status" value="1"/>
</dbReference>
<evidence type="ECO:0000256" key="1">
    <source>
        <dbReference type="ARBA" id="ARBA00010835"/>
    </source>
</evidence>
<dbReference type="GO" id="GO:0043022">
    <property type="term" value="F:ribosome binding"/>
    <property type="evidence" value="ECO:0007669"/>
    <property type="project" value="TreeGrafter"/>
</dbReference>
<dbReference type="InterPro" id="IPR000352">
    <property type="entry name" value="Pep_chain_release_fac_I"/>
</dbReference>
<gene>
    <name evidence="4" type="ORF">UFOPK2810_00687</name>
</gene>
<dbReference type="InterPro" id="IPR045853">
    <property type="entry name" value="Pep_chain_release_fac_I_sf"/>
</dbReference>
<evidence type="ECO:0000256" key="2">
    <source>
        <dbReference type="SAM" id="MobiDB-lite"/>
    </source>
</evidence>
<dbReference type="Pfam" id="PF00472">
    <property type="entry name" value="RF-1"/>
    <property type="match status" value="1"/>
</dbReference>
<accession>A0A6J6TK53</accession>
<reference evidence="4" key="1">
    <citation type="submission" date="2020-05" db="EMBL/GenBank/DDBJ databases">
        <authorList>
            <person name="Chiriac C."/>
            <person name="Salcher M."/>
            <person name="Ghai R."/>
            <person name="Kavagutti S V."/>
        </authorList>
    </citation>
    <scope>NUCLEOTIDE SEQUENCE</scope>
</reference>
<dbReference type="NCBIfam" id="NF006718">
    <property type="entry name" value="PRK09256.1"/>
    <property type="match status" value="1"/>
</dbReference>
<feature type="region of interest" description="Disordered" evidence="2">
    <location>
        <begin position="103"/>
        <end position="144"/>
    </location>
</feature>
<dbReference type="GO" id="GO:0004045">
    <property type="term" value="F:peptidyl-tRNA hydrolase activity"/>
    <property type="evidence" value="ECO:0007669"/>
    <property type="project" value="TreeGrafter"/>
</dbReference>